<evidence type="ECO:0000256" key="1">
    <source>
        <dbReference type="SAM" id="SignalP"/>
    </source>
</evidence>
<dbReference type="RefSeq" id="WP_202345045.1">
    <property type="nucleotide sequence ID" value="NZ_BAAAPI010000003.1"/>
</dbReference>
<protein>
    <submittedName>
        <fullName evidence="3">Ig-like domain repeat protein</fullName>
    </submittedName>
</protein>
<dbReference type="Proteomes" id="UP001645859">
    <property type="component" value="Unassembled WGS sequence"/>
</dbReference>
<dbReference type="PROSITE" id="PS51272">
    <property type="entry name" value="SLH"/>
    <property type="match status" value="2"/>
</dbReference>
<evidence type="ECO:0000313" key="4">
    <source>
        <dbReference type="Proteomes" id="UP001645859"/>
    </source>
</evidence>
<feature type="chain" id="PRO_5047132027" evidence="1">
    <location>
        <begin position="26"/>
        <end position="582"/>
    </location>
</feature>
<keyword evidence="4" id="KW-1185">Reference proteome</keyword>
<keyword evidence="1" id="KW-0732">Signal</keyword>
<proteinExistence type="predicted"/>
<sequence length="582" mass="62399">MKTARVWGAAALVCALVATPGVALAQVPDPGTAREVTTATGAVTSAPLATAVRVAPPLVGSRTLYLLGQAAPISATVTWAPSTDTEVLTGEMEFWDGATALGTVPVTGSGGTATATIETDAWPAAGLRRITGRFTPRDPEAFTAAESPARDYRIVDTSRMVPDIALTGESVATIGSASLEWTVANIWFSNFEVGFEREVRSGSVTLPEATPGDTIAQKQAYYFRPFTFSEGSGMRDAAGNRIISYTGEVRLTSGSANHWDFRDPQVHIGPSGDGYVTAVVSGSYALGTEAFPIDPVRVTVATFSGADIAPTREGIVDTTIELNWVGQAGAPGTWAHDYADSFPTEFVSLLHPAITLFFARSSVATDDSKIPHPIRLRFTETPEAVKPPVGKVPFTDVRPGDKFSQEIAWMWQAKLSTGTKQADGTVTYLPKQNVSREAMAAFLYRLEGAKVQGPKVSPFADVQPGDKFATEIAWMHANRLSTGTKQPSGKPKYLPKSQITREAMAAFMYRLEGASFTPPKVSPFADVQPGDRFYREITWMHASGLSTGTRQASGKPKYLPKGATSREAMAAFLYRSQHRESR</sequence>
<dbReference type="EMBL" id="QYAC01000005">
    <property type="protein sequence ID" value="MBL3679775.1"/>
    <property type="molecule type" value="Genomic_DNA"/>
</dbReference>
<feature type="domain" description="SLH" evidence="2">
    <location>
        <begin position="390"/>
        <end position="457"/>
    </location>
</feature>
<evidence type="ECO:0000313" key="3">
    <source>
        <dbReference type="EMBL" id="MBL3679775.1"/>
    </source>
</evidence>
<organism evidence="3 4">
    <name type="scientific">Leucobacter chromiireducens subsp. solipictus</name>
    <dbReference type="NCBI Taxonomy" id="398235"/>
    <lineage>
        <taxon>Bacteria</taxon>
        <taxon>Bacillati</taxon>
        <taxon>Actinomycetota</taxon>
        <taxon>Actinomycetes</taxon>
        <taxon>Micrococcales</taxon>
        <taxon>Microbacteriaceae</taxon>
        <taxon>Leucobacter</taxon>
    </lineage>
</organism>
<accession>A0ABS1SH39</accession>
<dbReference type="InterPro" id="IPR013783">
    <property type="entry name" value="Ig-like_fold"/>
</dbReference>
<comment type="caution">
    <text evidence="3">The sequence shown here is derived from an EMBL/GenBank/DDBJ whole genome shotgun (WGS) entry which is preliminary data.</text>
</comment>
<reference evidence="3 4" key="1">
    <citation type="submission" date="2018-09" db="EMBL/GenBank/DDBJ databases">
        <title>Comparative genomics of Leucobacter spp.</title>
        <authorList>
            <person name="Reis A.C."/>
            <person name="Kolvenbach B.A."/>
            <person name="Corvini P.F.X."/>
            <person name="Nunes O.C."/>
        </authorList>
    </citation>
    <scope>NUCLEOTIDE SEQUENCE [LARGE SCALE GENOMIC DNA]</scope>
    <source>
        <strain evidence="3 4">TAN 31504</strain>
    </source>
</reference>
<gene>
    <name evidence="3" type="ORF">D3230_10840</name>
</gene>
<evidence type="ECO:0000259" key="2">
    <source>
        <dbReference type="PROSITE" id="PS51272"/>
    </source>
</evidence>
<dbReference type="InterPro" id="IPR001119">
    <property type="entry name" value="SLH_dom"/>
</dbReference>
<feature type="domain" description="SLH" evidence="2">
    <location>
        <begin position="520"/>
        <end position="582"/>
    </location>
</feature>
<dbReference type="Gene3D" id="2.60.40.10">
    <property type="entry name" value="Immunoglobulins"/>
    <property type="match status" value="1"/>
</dbReference>
<feature type="signal peptide" evidence="1">
    <location>
        <begin position="1"/>
        <end position="25"/>
    </location>
</feature>
<name>A0ABS1SH39_9MICO</name>